<keyword evidence="4" id="KW-1133">Transmembrane helix</keyword>
<keyword evidence="1 4" id="KW-0472">Membrane</keyword>
<evidence type="ECO:0000313" key="7">
    <source>
        <dbReference type="Proteomes" id="UP001524642"/>
    </source>
</evidence>
<keyword evidence="2" id="KW-0175">Coiled coil</keyword>
<dbReference type="Pfam" id="PF00691">
    <property type="entry name" value="OmpA"/>
    <property type="match status" value="1"/>
</dbReference>
<evidence type="ECO:0000256" key="2">
    <source>
        <dbReference type="SAM" id="Coils"/>
    </source>
</evidence>
<dbReference type="NCBIfam" id="NF006543">
    <property type="entry name" value="PRK09039.1-2"/>
    <property type="match status" value="1"/>
</dbReference>
<protein>
    <submittedName>
        <fullName evidence="6">Peptidoglycan -binding protein</fullName>
    </submittedName>
</protein>
<keyword evidence="4" id="KW-0812">Transmembrane</keyword>
<accession>A0ABT1X7X8</accession>
<dbReference type="InterPro" id="IPR006665">
    <property type="entry name" value="OmpA-like"/>
</dbReference>
<proteinExistence type="predicted"/>
<evidence type="ECO:0000256" key="3">
    <source>
        <dbReference type="SAM" id="MobiDB-lite"/>
    </source>
</evidence>
<dbReference type="EMBL" id="JANJOU010000019">
    <property type="protein sequence ID" value="MCR0984208.1"/>
    <property type="molecule type" value="Genomic_DNA"/>
</dbReference>
<evidence type="ECO:0000313" key="6">
    <source>
        <dbReference type="EMBL" id="MCR0984208.1"/>
    </source>
</evidence>
<reference evidence="6 7" key="1">
    <citation type="submission" date="2022-06" db="EMBL/GenBank/DDBJ databases">
        <title>Roseomonas CN29.</title>
        <authorList>
            <person name="Cheng Y."/>
            <person name="He X."/>
        </authorList>
    </citation>
    <scope>NUCLEOTIDE SEQUENCE [LARGE SCALE GENOMIC DNA]</scope>
    <source>
        <strain evidence="6 7">CN29</strain>
    </source>
</reference>
<dbReference type="Gene3D" id="3.30.1330.60">
    <property type="entry name" value="OmpA-like domain"/>
    <property type="match status" value="1"/>
</dbReference>
<dbReference type="PANTHER" id="PTHR30329:SF21">
    <property type="entry name" value="LIPOPROTEIN YIAD-RELATED"/>
    <property type="match status" value="1"/>
</dbReference>
<feature type="domain" description="OmpA-like" evidence="5">
    <location>
        <begin position="448"/>
        <end position="575"/>
    </location>
</feature>
<dbReference type="PANTHER" id="PTHR30329">
    <property type="entry name" value="STATOR ELEMENT OF FLAGELLAR MOTOR COMPLEX"/>
    <property type="match status" value="1"/>
</dbReference>
<evidence type="ECO:0000259" key="5">
    <source>
        <dbReference type="PROSITE" id="PS51123"/>
    </source>
</evidence>
<dbReference type="CDD" id="cd07185">
    <property type="entry name" value="OmpA_C-like"/>
    <property type="match status" value="1"/>
</dbReference>
<dbReference type="InterPro" id="IPR050330">
    <property type="entry name" value="Bact_OuterMem_StrucFunc"/>
</dbReference>
<dbReference type="Proteomes" id="UP001524642">
    <property type="component" value="Unassembled WGS sequence"/>
</dbReference>
<dbReference type="InterPro" id="IPR036737">
    <property type="entry name" value="OmpA-like_sf"/>
</dbReference>
<feature type="compositionally biased region" description="Basic and acidic residues" evidence="3">
    <location>
        <begin position="259"/>
        <end position="276"/>
    </location>
</feature>
<gene>
    <name evidence="6" type="ORF">NRP21_19305</name>
</gene>
<evidence type="ECO:0000256" key="4">
    <source>
        <dbReference type="SAM" id="Phobius"/>
    </source>
</evidence>
<dbReference type="PROSITE" id="PS51123">
    <property type="entry name" value="OMPA_2"/>
    <property type="match status" value="1"/>
</dbReference>
<evidence type="ECO:0000256" key="1">
    <source>
        <dbReference type="PROSITE-ProRule" id="PRU00473"/>
    </source>
</evidence>
<dbReference type="RefSeq" id="WP_257717866.1">
    <property type="nucleotide sequence ID" value="NZ_JANJOU010000019.1"/>
</dbReference>
<feature type="transmembrane region" description="Helical" evidence="4">
    <location>
        <begin position="23"/>
        <end position="49"/>
    </location>
</feature>
<feature type="region of interest" description="Disordered" evidence="3">
    <location>
        <begin position="259"/>
        <end position="301"/>
    </location>
</feature>
<feature type="compositionally biased region" description="Low complexity" evidence="3">
    <location>
        <begin position="277"/>
        <end position="301"/>
    </location>
</feature>
<keyword evidence="7" id="KW-1185">Reference proteome</keyword>
<dbReference type="SUPFAM" id="SSF103088">
    <property type="entry name" value="OmpA-like"/>
    <property type="match status" value="1"/>
</dbReference>
<name>A0ABT1X7X8_9PROT</name>
<feature type="coiled-coil region" evidence="2">
    <location>
        <begin position="77"/>
        <end position="139"/>
    </location>
</feature>
<organism evidence="6 7">
    <name type="scientific">Roseomonas populi</name>
    <dbReference type="NCBI Taxonomy" id="3121582"/>
    <lineage>
        <taxon>Bacteria</taxon>
        <taxon>Pseudomonadati</taxon>
        <taxon>Pseudomonadota</taxon>
        <taxon>Alphaproteobacteria</taxon>
        <taxon>Acetobacterales</taxon>
        <taxon>Roseomonadaceae</taxon>
        <taxon>Roseomonas</taxon>
    </lineage>
</organism>
<comment type="caution">
    <text evidence="6">The sequence shown here is derived from an EMBL/GenBank/DDBJ whole genome shotgun (WGS) entry which is preliminary data.</text>
</comment>
<sequence>MALGNARRNRGEGLNAWPGYVDALATLLIIIIFVLLVFVLAQGFLSVALSSRDRALDRLNRQVAELAELLSLERGGAEELRAALGRAQEEARATLADRDAARRDLAALQGEAARTTSARDAAREERDRLAARLADAELAASGNAQRIASLESRLAEALSGAEAAGADTARTVRGLTETRRALATEQAARQGAERSLAETRTALEAARRDLAAIRAEAERLGQQGTADRATIEARLADIARLSEQLRALTALRDQAEKEARDALARAGEEERRRRTAETATAEAARARQAAEASAAEAARAQQAAEARATAAATARGTAETALAEAARGRTAAEALLAEATRSARTEGEARRAAETQAGEYARLAESARAQAALLNQQLDALRAELRRVASALDAQEAQDREKDTQIAALGQRLNAALAARVEELQRYRSDFFGRLRDVLGDRPEIRIAGDRFVFQSEVLFPIGSAELSDTGREQIANVTRLLLDIAGHIPEGTNWVLRVDGHADNSPVRPGARYASNWELSSARAIAVAQLMIQNGLPANRVAATAFGEFQPLDTADTPAARARNRRIELRLTDR</sequence>
<feature type="coiled-coil region" evidence="2">
    <location>
        <begin position="364"/>
        <end position="398"/>
    </location>
</feature>